<reference evidence="1 2" key="1">
    <citation type="submission" date="2018-08" db="EMBL/GenBank/DDBJ databases">
        <title>Genomic Encyclopedia of Type Strains, Phase IV (KMG-IV): sequencing the most valuable type-strain genomes for metagenomic binning, comparative biology and taxonomic classification.</title>
        <authorList>
            <person name="Goeker M."/>
        </authorList>
    </citation>
    <scope>NUCLEOTIDE SEQUENCE [LARGE SCALE GENOMIC DNA]</scope>
    <source>
        <strain evidence="1 2">BW863</strain>
    </source>
</reference>
<accession>A0A3D9Z3W5</accession>
<dbReference type="RefSeq" id="WP_115836453.1">
    <property type="nucleotide sequence ID" value="NZ_QUMO01000003.1"/>
</dbReference>
<comment type="caution">
    <text evidence="1">The sequence shown here is derived from an EMBL/GenBank/DDBJ whole genome shotgun (WGS) entry which is preliminary data.</text>
</comment>
<name>A0A3D9Z3W5_9HYPH</name>
<dbReference type="EMBL" id="QUMO01000003">
    <property type="protein sequence ID" value="REF85849.1"/>
    <property type="molecule type" value="Genomic_DNA"/>
</dbReference>
<evidence type="ECO:0000313" key="2">
    <source>
        <dbReference type="Proteomes" id="UP000256900"/>
    </source>
</evidence>
<gene>
    <name evidence="1" type="ORF">DES32_1885</name>
</gene>
<evidence type="ECO:0000313" key="1">
    <source>
        <dbReference type="EMBL" id="REF85849.1"/>
    </source>
</evidence>
<organism evidence="1 2">
    <name type="scientific">Methylovirgula ligni</name>
    <dbReference type="NCBI Taxonomy" id="569860"/>
    <lineage>
        <taxon>Bacteria</taxon>
        <taxon>Pseudomonadati</taxon>
        <taxon>Pseudomonadota</taxon>
        <taxon>Alphaproteobacteria</taxon>
        <taxon>Hyphomicrobiales</taxon>
        <taxon>Beijerinckiaceae</taxon>
        <taxon>Methylovirgula</taxon>
    </lineage>
</organism>
<proteinExistence type="predicted"/>
<dbReference type="AlphaFoldDB" id="A0A3D9Z3W5"/>
<sequence length="153" mass="16594">MLANTKVPFHSLSIITYLAGEDSKSRVTQTSETISTQTAVFARFGSGKWKQMHIPLDKLAAAVRHNAESYSGCKRLADDTVNGTSLAVYTGHSVTPGSTVETKVWVEPKRGVMIQLESDAVPTSPSATKDSVKERHVAIRYTYDNIAAPPNAE</sequence>
<protein>
    <submittedName>
        <fullName evidence="1">Uncharacterized protein</fullName>
    </submittedName>
</protein>
<dbReference type="Proteomes" id="UP000256900">
    <property type="component" value="Unassembled WGS sequence"/>
</dbReference>
<keyword evidence="2" id="KW-1185">Reference proteome</keyword>